<gene>
    <name evidence="1" type="ORF">FF041_05500</name>
</gene>
<dbReference type="RefSeq" id="WP_153521263.1">
    <property type="nucleotide sequence ID" value="NZ_JBEPDZ010000073.1"/>
</dbReference>
<keyword evidence="2" id="KW-1185">Reference proteome</keyword>
<protein>
    <submittedName>
        <fullName evidence="1">Uncharacterized protein</fullName>
    </submittedName>
</protein>
<comment type="caution">
    <text evidence="1">The sequence shown here is derived from an EMBL/GenBank/DDBJ whole genome shotgun (WGS) entry which is preliminary data.</text>
</comment>
<evidence type="ECO:0000313" key="2">
    <source>
        <dbReference type="Proteomes" id="UP000419138"/>
    </source>
</evidence>
<name>A0A646KBT3_STRJU</name>
<sequence>MPDRAPGPGELHDLAAEAVAAVSEAARRGTQLGAAEFTALLVRAGRLEGPVLLSTAWSTGTITDATLAVHVGRVWSMAEYPDAALDRPAWNELFTAAGFTADGRTVPRPAQPVTLWRGSVPERRADWSWTIRRSVAKGYATGTGARRPRTGRLYRTVAPPTALLAYNSNRGEDEYVLDTTGLTITEMPLTGA</sequence>
<dbReference type="OrthoDB" id="4634877at2"/>
<accession>A0A646KBT3</accession>
<organism evidence="1 2">
    <name type="scientific">Streptomyces jumonjinensis</name>
    <dbReference type="NCBI Taxonomy" id="1945"/>
    <lineage>
        <taxon>Bacteria</taxon>
        <taxon>Bacillati</taxon>
        <taxon>Actinomycetota</taxon>
        <taxon>Actinomycetes</taxon>
        <taxon>Kitasatosporales</taxon>
        <taxon>Streptomycetaceae</taxon>
        <taxon>Streptomyces</taxon>
    </lineage>
</organism>
<dbReference type="EMBL" id="VCLA01000040">
    <property type="protein sequence ID" value="MQS99684.1"/>
    <property type="molecule type" value="Genomic_DNA"/>
</dbReference>
<dbReference type="AlphaFoldDB" id="A0A646KBT3"/>
<evidence type="ECO:0000313" key="1">
    <source>
        <dbReference type="EMBL" id="MQS99684.1"/>
    </source>
</evidence>
<proteinExistence type="predicted"/>
<dbReference type="Proteomes" id="UP000419138">
    <property type="component" value="Unassembled WGS sequence"/>
</dbReference>
<reference evidence="1 2" key="1">
    <citation type="submission" date="2019-05" db="EMBL/GenBank/DDBJ databases">
        <title>Comparative genomics and metabolomics analyses of clavulanic acid producing Streptomyces species provides insight into specialized metabolism and evolution of beta-lactam biosynthetic gene clusters.</title>
        <authorList>
            <person name="Moore M.A."/>
            <person name="Cruz-Morales P."/>
            <person name="Barona Gomez F."/>
            <person name="Kapil T."/>
        </authorList>
    </citation>
    <scope>NUCLEOTIDE SEQUENCE [LARGE SCALE GENOMIC DNA]</scope>
    <source>
        <strain evidence="1 2">NRRL 5741</strain>
    </source>
</reference>